<accession>A0A8C4ZFF2</accession>
<dbReference type="InterPro" id="IPR011990">
    <property type="entry name" value="TPR-like_helical_dom_sf"/>
</dbReference>
<evidence type="ECO:0000313" key="4">
    <source>
        <dbReference type="Ensembl" id="ENSGMOP00000012864.2"/>
    </source>
</evidence>
<keyword evidence="2" id="KW-0812">Transmembrane</keyword>
<evidence type="ECO:0000313" key="5">
    <source>
        <dbReference type="Proteomes" id="UP000694546"/>
    </source>
</evidence>
<reference evidence="4" key="1">
    <citation type="submission" date="2025-08" db="UniProtKB">
        <authorList>
            <consortium name="Ensembl"/>
        </authorList>
    </citation>
    <scope>IDENTIFICATION</scope>
</reference>
<feature type="transmembrane region" description="Helical" evidence="2">
    <location>
        <begin position="994"/>
        <end position="1015"/>
    </location>
</feature>
<dbReference type="PANTHER" id="PTHR44444">
    <property type="entry name" value="PROTEIN SEL-1 HOMOLOG 3"/>
    <property type="match status" value="1"/>
</dbReference>
<feature type="compositionally biased region" description="Pro residues" evidence="1">
    <location>
        <begin position="1042"/>
        <end position="1064"/>
    </location>
</feature>
<dbReference type="OrthoDB" id="272077at2759"/>
<protein>
    <submittedName>
        <fullName evidence="4">Protein sel-1 homolog 3-like</fullName>
    </submittedName>
</protein>
<dbReference type="Ensembl" id="ENSGMOT00000013205.2">
    <property type="protein sequence ID" value="ENSGMOP00000012864.2"/>
    <property type="gene ID" value="ENSGMOG00000012008.2"/>
</dbReference>
<evidence type="ECO:0000256" key="1">
    <source>
        <dbReference type="SAM" id="MobiDB-lite"/>
    </source>
</evidence>
<dbReference type="InterPro" id="IPR042756">
    <property type="entry name" value="Sel-1L3"/>
</dbReference>
<dbReference type="AlphaFoldDB" id="A0A8C4ZFF2"/>
<feature type="signal peptide" evidence="3">
    <location>
        <begin position="1"/>
        <end position="23"/>
    </location>
</feature>
<dbReference type="OMA" id="HAGYKHT"/>
<sequence>MRHCGGYAVLAWLMCVLQPPAWSSPAPRGVRSSVAFVSPPGAPVQDSVALRSLCTGPCRLTVQLLVSGSTGAPLLVLQTTWARPGSPRPRRTRLRLPPSLAFRRGFYNRHVVDARGGVLRAWVAGLNDSSESGSYAGAAVRATAVLKVTPPSQRPPRPPTGCPSWSAALLWSTAVTTHQCPQGAGVEHLLHFPAASTGERFGVVRTFHRFPAGVLEDQRRDAISQPRVTVSVWVFLLEWCRSKLCGIVLHVNREQEFDSLLMMLTNTGGLMIQSRLTSGEDKSFQAHASLPLLTWIRLDCSVHQAEVKLEMSWKNHSQTHTYRFTSNVHYDDTDGYFVMGGSRYMRGIYGYFGPAVVYRLGTTKVENPLGNTPEKLGRAHHRCQQTSTFTHAFSQAVARGDPLLPRGVCRPYYETLWRRSLRPRCDQTWSWSSQQELRTLFQFLQRRAEAPISGPWGEKELGNQLFEYVTKRMFSADRTRLRLSPGLSALLQASCCLGHPHAALLVATVHLAGLGRPVDQEQGHVYSLMGALGDHRLALMHLGYKHSQGLDGFPRDLEVAYSCYANTATQTVSDDERPHQDHQHLVEHVYLDNQEQLRAVEQGASDMLHFLRMKARSGDVESQKQLASMSFWGQNGVTKDVAGAVRRYRKIALRMKDAGAIYDYAILLMKGQGVEKNQTESLRLLEKAIEMGSVEALNAVGWYYASVMKNVSAAIGYFQRAALNGSRDAVHNLGVYHLNGQHPDDRGKNQTAAFKCFMIASRAGHAAASVNVAWYLATGTLRGVARDVELAVRKLKTLSERNGHLGHTLKTALRAYLPGSRAEALVGYLLCAETGLGLAQANSAHLCEELQFTPECRWRYTNYSVLNYDPPPSGLLKMGDYFYSTSADAGGTESSTLIGQAVSMYSRAASAGSPQGCFSLAALALDGHALPAGVLRQFNVSAHHHPDVLLEKILLRCVEMEAEGTLTPCSLALMRLRVQQAWRRMAKNPATICLTYAALLSLAAVAIVMPFQAVFDGGVARPQARGRSQGGPRHHDLTGPAPDGPPRAGRPPGPRPPPSAPPPLQRAAEAVVSVSGTLLCAYVTSLLFHVL</sequence>
<keyword evidence="5" id="KW-1185">Reference proteome</keyword>
<dbReference type="InterPro" id="IPR006597">
    <property type="entry name" value="Sel1-like"/>
</dbReference>
<feature type="region of interest" description="Disordered" evidence="1">
    <location>
        <begin position="1022"/>
        <end position="1065"/>
    </location>
</feature>
<name>A0A8C4ZFF2_GADMO</name>
<evidence type="ECO:0000256" key="2">
    <source>
        <dbReference type="SAM" id="Phobius"/>
    </source>
</evidence>
<dbReference type="Pfam" id="PF08238">
    <property type="entry name" value="Sel1"/>
    <property type="match status" value="7"/>
</dbReference>
<organism evidence="4 5">
    <name type="scientific">Gadus morhua</name>
    <name type="common">Atlantic cod</name>
    <dbReference type="NCBI Taxonomy" id="8049"/>
    <lineage>
        <taxon>Eukaryota</taxon>
        <taxon>Metazoa</taxon>
        <taxon>Chordata</taxon>
        <taxon>Craniata</taxon>
        <taxon>Vertebrata</taxon>
        <taxon>Euteleostomi</taxon>
        <taxon>Actinopterygii</taxon>
        <taxon>Neopterygii</taxon>
        <taxon>Teleostei</taxon>
        <taxon>Neoteleostei</taxon>
        <taxon>Acanthomorphata</taxon>
        <taxon>Zeiogadaria</taxon>
        <taxon>Gadariae</taxon>
        <taxon>Gadiformes</taxon>
        <taxon>Gadoidei</taxon>
        <taxon>Gadidae</taxon>
        <taxon>Gadus</taxon>
    </lineage>
</organism>
<gene>
    <name evidence="4" type="primary">LOC115555334</name>
</gene>
<dbReference type="PANTHER" id="PTHR44444:SF1">
    <property type="entry name" value="PROTEIN SEL-1 HOMOLOG 3"/>
    <property type="match status" value="1"/>
</dbReference>
<proteinExistence type="predicted"/>
<dbReference type="SMART" id="SM00671">
    <property type="entry name" value="SEL1"/>
    <property type="match status" value="7"/>
</dbReference>
<evidence type="ECO:0000256" key="3">
    <source>
        <dbReference type="SAM" id="SignalP"/>
    </source>
</evidence>
<keyword evidence="3" id="KW-0732">Signal</keyword>
<keyword evidence="2" id="KW-0472">Membrane</keyword>
<reference evidence="4" key="2">
    <citation type="submission" date="2025-09" db="UniProtKB">
        <authorList>
            <consortium name="Ensembl"/>
        </authorList>
    </citation>
    <scope>IDENTIFICATION</scope>
</reference>
<dbReference type="SUPFAM" id="SSF81901">
    <property type="entry name" value="HCP-like"/>
    <property type="match status" value="2"/>
</dbReference>
<feature type="chain" id="PRO_5045822377" evidence="3">
    <location>
        <begin position="24"/>
        <end position="1091"/>
    </location>
</feature>
<dbReference type="GeneTree" id="ENSGT00940000167983"/>
<dbReference type="Proteomes" id="UP000694546">
    <property type="component" value="Chromosome 12"/>
</dbReference>
<dbReference type="RefSeq" id="XP_030228006.1">
    <property type="nucleotide sequence ID" value="XM_030372146.1"/>
</dbReference>
<dbReference type="Gene3D" id="1.25.40.10">
    <property type="entry name" value="Tetratricopeptide repeat domain"/>
    <property type="match status" value="2"/>
</dbReference>
<keyword evidence="2" id="KW-1133">Transmembrane helix</keyword>
<dbReference type="GeneID" id="115555334"/>